<feature type="region of interest" description="Disordered" evidence="1">
    <location>
        <begin position="55"/>
        <end position="75"/>
    </location>
</feature>
<name>A0ABQ5E539_9ASTR</name>
<feature type="region of interest" description="Disordered" evidence="1">
    <location>
        <begin position="103"/>
        <end position="138"/>
    </location>
</feature>
<reference evidence="2" key="1">
    <citation type="journal article" date="2022" name="Int. J. Mol. Sci.">
        <title>Draft Genome of Tanacetum Coccineum: Genomic Comparison of Closely Related Tanacetum-Family Plants.</title>
        <authorList>
            <person name="Yamashiro T."/>
            <person name="Shiraishi A."/>
            <person name="Nakayama K."/>
            <person name="Satake H."/>
        </authorList>
    </citation>
    <scope>NUCLEOTIDE SEQUENCE</scope>
</reference>
<proteinExistence type="predicted"/>
<evidence type="ECO:0000313" key="2">
    <source>
        <dbReference type="EMBL" id="GJT45978.1"/>
    </source>
</evidence>
<dbReference type="PANTHER" id="PTHR33974">
    <property type="entry name" value="VASCULAR-RELATED UNKNOWN PROTEIN 1-RELATED"/>
    <property type="match status" value="1"/>
</dbReference>
<dbReference type="InterPro" id="IPR039280">
    <property type="entry name" value="VUP"/>
</dbReference>
<sequence length="190" mass="21693">MDSNHSSYSYTSMNNSMVDSDTVTAEESGWTTYFEDFMVAQQQDHQNNLLAHKHHHDNYNQDPHQQQPHDHPELSDAASHVEWNNMAHSMNGAAPKFDKKLNLIKKKNRRTRDRIQYDDSLEDTASSPVNSPKVGSPHMGFNQIIQNSLGKRVDFEDQSKDMTFQGSNNGSTDLRKRGLCLVPLSMFINI</sequence>
<keyword evidence="3" id="KW-1185">Reference proteome</keyword>
<dbReference type="PANTHER" id="PTHR33974:SF2">
    <property type="entry name" value="VASCULAR-RELATED UNKNOWN PROTEIN 1"/>
    <property type="match status" value="1"/>
</dbReference>
<dbReference type="EMBL" id="BQNB010015945">
    <property type="protein sequence ID" value="GJT45978.1"/>
    <property type="molecule type" value="Genomic_DNA"/>
</dbReference>
<protein>
    <submittedName>
        <fullName evidence="2">Uncharacterized protein</fullName>
    </submittedName>
</protein>
<gene>
    <name evidence="2" type="ORF">Tco_0954693</name>
</gene>
<reference evidence="2" key="2">
    <citation type="submission" date="2022-01" db="EMBL/GenBank/DDBJ databases">
        <authorList>
            <person name="Yamashiro T."/>
            <person name="Shiraishi A."/>
            <person name="Satake H."/>
            <person name="Nakayama K."/>
        </authorList>
    </citation>
    <scope>NUCLEOTIDE SEQUENCE</scope>
</reference>
<comment type="caution">
    <text evidence="2">The sequence shown here is derived from an EMBL/GenBank/DDBJ whole genome shotgun (WGS) entry which is preliminary data.</text>
</comment>
<feature type="compositionally biased region" description="Basic residues" evidence="1">
    <location>
        <begin position="103"/>
        <end position="112"/>
    </location>
</feature>
<organism evidence="2 3">
    <name type="scientific">Tanacetum coccineum</name>
    <dbReference type="NCBI Taxonomy" id="301880"/>
    <lineage>
        <taxon>Eukaryota</taxon>
        <taxon>Viridiplantae</taxon>
        <taxon>Streptophyta</taxon>
        <taxon>Embryophyta</taxon>
        <taxon>Tracheophyta</taxon>
        <taxon>Spermatophyta</taxon>
        <taxon>Magnoliopsida</taxon>
        <taxon>eudicotyledons</taxon>
        <taxon>Gunneridae</taxon>
        <taxon>Pentapetalae</taxon>
        <taxon>asterids</taxon>
        <taxon>campanulids</taxon>
        <taxon>Asterales</taxon>
        <taxon>Asteraceae</taxon>
        <taxon>Asteroideae</taxon>
        <taxon>Anthemideae</taxon>
        <taxon>Anthemidinae</taxon>
        <taxon>Tanacetum</taxon>
    </lineage>
</organism>
<accession>A0ABQ5E539</accession>
<dbReference type="Proteomes" id="UP001151760">
    <property type="component" value="Unassembled WGS sequence"/>
</dbReference>
<evidence type="ECO:0000256" key="1">
    <source>
        <dbReference type="SAM" id="MobiDB-lite"/>
    </source>
</evidence>
<evidence type="ECO:0000313" key="3">
    <source>
        <dbReference type="Proteomes" id="UP001151760"/>
    </source>
</evidence>